<evidence type="ECO:0000256" key="1">
    <source>
        <dbReference type="SAM" id="MobiDB-lite"/>
    </source>
</evidence>
<feature type="region of interest" description="Disordered" evidence="1">
    <location>
        <begin position="202"/>
        <end position="224"/>
    </location>
</feature>
<keyword evidence="2" id="KW-0812">Transmembrane</keyword>
<feature type="region of interest" description="Disordered" evidence="1">
    <location>
        <begin position="52"/>
        <end position="74"/>
    </location>
</feature>
<gene>
    <name evidence="3" type="ORF">K432DRAFT_38560</name>
</gene>
<dbReference type="AlphaFoldDB" id="A0A8E2JFF0"/>
<dbReference type="PANTHER" id="PTHR40623">
    <property type="entry name" value="INTEGRAL MEMBRANE PROTEIN"/>
    <property type="match status" value="1"/>
</dbReference>
<proteinExistence type="predicted"/>
<keyword evidence="2" id="KW-1133">Transmembrane helix</keyword>
<feature type="region of interest" description="Disordered" evidence="1">
    <location>
        <begin position="104"/>
        <end position="180"/>
    </location>
</feature>
<feature type="region of interest" description="Disordered" evidence="1">
    <location>
        <begin position="360"/>
        <end position="379"/>
    </location>
</feature>
<feature type="region of interest" description="Disordered" evidence="1">
    <location>
        <begin position="413"/>
        <end position="452"/>
    </location>
</feature>
<evidence type="ECO:0000313" key="4">
    <source>
        <dbReference type="Proteomes" id="UP000250266"/>
    </source>
</evidence>
<accession>A0A8E2JFF0</accession>
<organism evidence="3 4">
    <name type="scientific">Lepidopterella palustris CBS 459.81</name>
    <dbReference type="NCBI Taxonomy" id="1314670"/>
    <lineage>
        <taxon>Eukaryota</taxon>
        <taxon>Fungi</taxon>
        <taxon>Dikarya</taxon>
        <taxon>Ascomycota</taxon>
        <taxon>Pezizomycotina</taxon>
        <taxon>Dothideomycetes</taxon>
        <taxon>Pleosporomycetidae</taxon>
        <taxon>Mytilinidiales</taxon>
        <taxon>Argynnaceae</taxon>
        <taxon>Lepidopterella</taxon>
    </lineage>
</organism>
<name>A0A8E2JFF0_9PEZI</name>
<dbReference type="OrthoDB" id="5426165at2759"/>
<evidence type="ECO:0000256" key="2">
    <source>
        <dbReference type="SAM" id="Phobius"/>
    </source>
</evidence>
<keyword evidence="2" id="KW-0472">Membrane</keyword>
<dbReference type="EMBL" id="KV744951">
    <property type="protein sequence ID" value="OCK80645.1"/>
    <property type="molecule type" value="Genomic_DNA"/>
</dbReference>
<protein>
    <submittedName>
        <fullName evidence="3">Uncharacterized protein</fullName>
    </submittedName>
</protein>
<feature type="compositionally biased region" description="Polar residues" evidence="1">
    <location>
        <begin position="438"/>
        <end position="452"/>
    </location>
</feature>
<dbReference type="PANTHER" id="PTHR40623:SF2">
    <property type="entry name" value="INTEGRAL MEMBRANE PROTEIN"/>
    <property type="match status" value="1"/>
</dbReference>
<feature type="compositionally biased region" description="Basic residues" evidence="1">
    <location>
        <begin position="424"/>
        <end position="434"/>
    </location>
</feature>
<sequence>MGHKFFVDWALWEKMTFVLACGIVLTIIGGLCKLAYSTWKIQNYAKVEASKAERSPEAVESQPAGRQVRGGKDDVPFGIRAIESGIEIDGVWISRGNTPIPSCDSSICNESRNPQTSATPSALSSQLELPQPVHGSSSRSSSTFDRAVSAERLPSDSRPSSPGPITTGARGRPDAQVRYSNPNLLRNSSTLNALEGFDSGASPALCDPSAYKSSSSCSRESDESDYMALSLPQLQEARPYEAVHLNPRAPPSRPVDPRTDLDLLQSHRLSHVAETGQLTPRIRKLGPNGEWASVAESSVPETRVSMPVDYFIPRRTTPSPPLSNVRSSYNETVPSAFGNPPPQGCYPSNEAKQAVPLLDTYQPRGPDAEDDEKPSPVIASPYNLRQSQVLRKVNSGFEILRPGTLVVPTTKLVDDRDIESGEKRRSRRLQKKRRPSSDYSTDYRTSNFVEHV</sequence>
<feature type="transmembrane region" description="Helical" evidence="2">
    <location>
        <begin position="15"/>
        <end position="36"/>
    </location>
</feature>
<keyword evidence="4" id="KW-1185">Reference proteome</keyword>
<evidence type="ECO:0000313" key="3">
    <source>
        <dbReference type="EMBL" id="OCK80645.1"/>
    </source>
</evidence>
<feature type="compositionally biased region" description="Polar residues" evidence="1">
    <location>
        <begin position="104"/>
        <end position="128"/>
    </location>
</feature>
<dbReference type="Proteomes" id="UP000250266">
    <property type="component" value="Unassembled WGS sequence"/>
</dbReference>
<reference evidence="3 4" key="1">
    <citation type="journal article" date="2016" name="Nat. Commun.">
        <title>Ectomycorrhizal ecology is imprinted in the genome of the dominant symbiotic fungus Cenococcum geophilum.</title>
        <authorList>
            <consortium name="DOE Joint Genome Institute"/>
            <person name="Peter M."/>
            <person name="Kohler A."/>
            <person name="Ohm R.A."/>
            <person name="Kuo A."/>
            <person name="Krutzmann J."/>
            <person name="Morin E."/>
            <person name="Arend M."/>
            <person name="Barry K.W."/>
            <person name="Binder M."/>
            <person name="Choi C."/>
            <person name="Clum A."/>
            <person name="Copeland A."/>
            <person name="Grisel N."/>
            <person name="Haridas S."/>
            <person name="Kipfer T."/>
            <person name="LaButti K."/>
            <person name="Lindquist E."/>
            <person name="Lipzen A."/>
            <person name="Maire R."/>
            <person name="Meier B."/>
            <person name="Mihaltcheva S."/>
            <person name="Molinier V."/>
            <person name="Murat C."/>
            <person name="Poggeler S."/>
            <person name="Quandt C.A."/>
            <person name="Sperisen C."/>
            <person name="Tritt A."/>
            <person name="Tisserant E."/>
            <person name="Crous P.W."/>
            <person name="Henrissat B."/>
            <person name="Nehls U."/>
            <person name="Egli S."/>
            <person name="Spatafora J.W."/>
            <person name="Grigoriev I.V."/>
            <person name="Martin F.M."/>
        </authorList>
    </citation>
    <scope>NUCLEOTIDE SEQUENCE [LARGE SCALE GENOMIC DNA]</scope>
    <source>
        <strain evidence="3 4">CBS 459.81</strain>
    </source>
</reference>
<feature type="compositionally biased region" description="Basic and acidic residues" evidence="1">
    <location>
        <begin position="413"/>
        <end position="423"/>
    </location>
</feature>